<dbReference type="NCBIfam" id="NF004596">
    <property type="entry name" value="PRK05932.1-3"/>
    <property type="match status" value="1"/>
</dbReference>
<evidence type="ECO:0000259" key="11">
    <source>
        <dbReference type="Pfam" id="PF04552"/>
    </source>
</evidence>
<dbReference type="PROSITE" id="PS00717">
    <property type="entry name" value="SIGMA54_1"/>
    <property type="match status" value="1"/>
</dbReference>
<gene>
    <name evidence="13" type="ordered locus">Zymop_0909</name>
</gene>
<dbReference type="GO" id="GO:0000428">
    <property type="term" value="C:DNA-directed RNA polymerase complex"/>
    <property type="evidence" value="ECO:0007669"/>
    <property type="project" value="UniProtKB-KW"/>
</dbReference>
<keyword evidence="3 9" id="KW-0808">Transferase</keyword>
<evidence type="ECO:0000259" key="12">
    <source>
        <dbReference type="Pfam" id="PF04963"/>
    </source>
</evidence>
<dbReference type="PROSITE" id="PS50044">
    <property type="entry name" value="SIGMA54_3"/>
    <property type="match status" value="1"/>
</dbReference>
<evidence type="ECO:0000256" key="4">
    <source>
        <dbReference type="ARBA" id="ARBA00022695"/>
    </source>
</evidence>
<dbReference type="InterPro" id="IPR007046">
    <property type="entry name" value="RNA_pol_sigma_54_core-bd"/>
</dbReference>
<dbReference type="PATRIC" id="fig|579138.3.peg.957"/>
<dbReference type="InterPro" id="IPR038709">
    <property type="entry name" value="RpoN_core-bd_sf"/>
</dbReference>
<feature type="region of interest" description="Disordered" evidence="10">
    <location>
        <begin position="105"/>
        <end position="143"/>
    </location>
</feature>
<feature type="compositionally biased region" description="Low complexity" evidence="10">
    <location>
        <begin position="118"/>
        <end position="134"/>
    </location>
</feature>
<keyword evidence="8 9" id="KW-0804">Transcription</keyword>
<evidence type="ECO:0000313" key="13">
    <source>
        <dbReference type="EMBL" id="AEI37808.1"/>
    </source>
</evidence>
<dbReference type="NCBIfam" id="TIGR02395">
    <property type="entry name" value="rpoN_sigma"/>
    <property type="match status" value="1"/>
</dbReference>
<evidence type="ECO:0000313" key="14">
    <source>
        <dbReference type="Proteomes" id="UP000000491"/>
    </source>
</evidence>
<protein>
    <recommendedName>
        <fullName evidence="9">RNA polymerase sigma-54 factor</fullName>
    </recommendedName>
</protein>
<dbReference type="GO" id="GO:0006352">
    <property type="term" value="P:DNA-templated transcription initiation"/>
    <property type="evidence" value="ECO:0007669"/>
    <property type="project" value="InterPro"/>
</dbReference>
<evidence type="ECO:0000256" key="3">
    <source>
        <dbReference type="ARBA" id="ARBA00022679"/>
    </source>
</evidence>
<keyword evidence="5 9" id="KW-0805">Transcription regulation</keyword>
<evidence type="ECO:0000256" key="10">
    <source>
        <dbReference type="SAM" id="MobiDB-lite"/>
    </source>
</evidence>
<evidence type="ECO:0000256" key="7">
    <source>
        <dbReference type="ARBA" id="ARBA00023125"/>
    </source>
</evidence>
<dbReference type="HOGENOM" id="CLU_020569_0_0_5"/>
<comment type="similarity">
    <text evidence="1 9">Belongs to the sigma-54 factor family.</text>
</comment>
<reference evidence="13 14" key="1">
    <citation type="journal article" date="2011" name="J. Bacteriol.">
        <title>Genome sequence of the ethanol-producing Zymomonas mobilis subsp. pomaceae lectotype strain ATCC 29192.</title>
        <authorList>
            <person name="Kouvelis V.N."/>
            <person name="Davenport K.W."/>
            <person name="Brettin T.S."/>
            <person name="Bruce D."/>
            <person name="Detter C."/>
            <person name="Han C.S."/>
            <person name="Nolan M."/>
            <person name="Tapia R."/>
            <person name="Damoulaki A."/>
            <person name="Kyrpides N.C."/>
            <person name="Typas M.A."/>
            <person name="Pappas K.M."/>
        </authorList>
    </citation>
    <scope>NUCLEOTIDE SEQUENCE [LARGE SCALE GENOMIC DNA]</scope>
    <source>
        <strain evidence="14">ATCC 29192 / DSM 22645 / JCM 10191 / CCUG 17912 / NBRC 13757 / NCIMB 11200 / NRRL B-4491 / Barker I</strain>
    </source>
</reference>
<dbReference type="GO" id="GO:0016779">
    <property type="term" value="F:nucleotidyltransferase activity"/>
    <property type="evidence" value="ECO:0007669"/>
    <property type="project" value="UniProtKB-KW"/>
</dbReference>
<organism evidence="13 14">
    <name type="scientific">Zymomonas mobilis subsp. pomaceae (strain ATCC 29192 / DSM 22645 / JCM 10191 / CCUG 17912 / NBRC 13757 / NCIMB 11200 / NRRL B-4491 / Barker I)</name>
    <dbReference type="NCBI Taxonomy" id="579138"/>
    <lineage>
        <taxon>Bacteria</taxon>
        <taxon>Pseudomonadati</taxon>
        <taxon>Pseudomonadota</taxon>
        <taxon>Alphaproteobacteria</taxon>
        <taxon>Sphingomonadales</taxon>
        <taxon>Zymomonadaceae</taxon>
        <taxon>Zymomonas</taxon>
    </lineage>
</organism>
<evidence type="ECO:0000256" key="2">
    <source>
        <dbReference type="ARBA" id="ARBA00022478"/>
    </source>
</evidence>
<dbReference type="InterPro" id="IPR007634">
    <property type="entry name" value="RNA_pol_sigma_54_DNA-bd"/>
</dbReference>
<dbReference type="RefSeq" id="WP_013934204.1">
    <property type="nucleotide sequence ID" value="NC_015709.1"/>
</dbReference>
<keyword evidence="4 9" id="KW-0548">Nucleotidyltransferase</keyword>
<keyword evidence="2 9" id="KW-0240">DNA-directed RNA polymerase</keyword>
<dbReference type="Pfam" id="PF04552">
    <property type="entry name" value="Sigma54_DBD"/>
    <property type="match status" value="1"/>
</dbReference>
<dbReference type="EMBL" id="CP002865">
    <property type="protein sequence ID" value="AEI37808.1"/>
    <property type="molecule type" value="Genomic_DNA"/>
</dbReference>
<evidence type="ECO:0000256" key="9">
    <source>
        <dbReference type="PIRNR" id="PIRNR000774"/>
    </source>
</evidence>
<dbReference type="GO" id="GO:0003677">
    <property type="term" value="F:DNA binding"/>
    <property type="evidence" value="ECO:0007669"/>
    <property type="project" value="UniProtKB-KW"/>
</dbReference>
<dbReference type="PRINTS" id="PR00045">
    <property type="entry name" value="SIGMA54FCT"/>
</dbReference>
<evidence type="ECO:0000256" key="8">
    <source>
        <dbReference type="ARBA" id="ARBA00023163"/>
    </source>
</evidence>
<sequence>MLSPRLDIRQSQSLVMTPQLQQAIRLLALSNLEIETFIAEELNSNPLLETNSEGDSDGGGNSTENEGREEQLSSIDTPSDNSLTDYNLQETALDADYTQDVFHHDSVADSPEPSGNPSGLDGSLGLNTGSGSSSYEGADKELPDNHQESLADHLEHQARLCFSGDALAVACHMIDLIDEAGYLTEPIKAIAEHLNASEEEILGILKVIQSFDPTGVGARNLAECLMLQAQEADRLDPAMKKLIANLEWLSRGAFTRLKKLCQVDDEDFADMVQELQNYNPKPGLKFGSSPIQSVVPDIFIKRVKDGWAIELNNATLPKLLVNRDYYTELKAHQNDRSEREWLDEKLASANWLIRALDQRARTIIKVTKAIVQYQEGFFLHGIEQLKPLTLRQVAETIDMHESTVSRVTNNKYFSSAQGMFELKYLFSSGIQSNGSEEGAAAEAVKSHIARFIAQEGEKVLSDDKLVELLKEKGFAIARRTVAKYREAIGLGSSVQRRRQKAINPSKK</sequence>
<dbReference type="Proteomes" id="UP000000491">
    <property type="component" value="Chromosome"/>
</dbReference>
<dbReference type="PANTHER" id="PTHR32248">
    <property type="entry name" value="RNA POLYMERASE SIGMA-54 FACTOR"/>
    <property type="match status" value="1"/>
</dbReference>
<dbReference type="PIRSF" id="PIRSF000774">
    <property type="entry name" value="RpoN"/>
    <property type="match status" value="1"/>
</dbReference>
<evidence type="ECO:0000256" key="6">
    <source>
        <dbReference type="ARBA" id="ARBA00023082"/>
    </source>
</evidence>
<comment type="function">
    <text evidence="9">Sigma factors are initiation factors that promote the attachment of RNA polymerase to specific initiation sites and are then released.</text>
</comment>
<dbReference type="InterPro" id="IPR000394">
    <property type="entry name" value="RNA_pol_sigma_54"/>
</dbReference>
<proteinExistence type="inferred from homology"/>
<keyword evidence="6 9" id="KW-0731">Sigma factor</keyword>
<accession>F8ESN3</accession>
<feature type="domain" description="RNA polymerase sigma factor 54 core-binding" evidence="12">
    <location>
        <begin position="146"/>
        <end position="325"/>
    </location>
</feature>
<evidence type="ECO:0000256" key="1">
    <source>
        <dbReference type="ARBA" id="ARBA00008798"/>
    </source>
</evidence>
<dbReference type="GO" id="GO:0001216">
    <property type="term" value="F:DNA-binding transcription activator activity"/>
    <property type="evidence" value="ECO:0007669"/>
    <property type="project" value="InterPro"/>
</dbReference>
<dbReference type="eggNOG" id="COG1508">
    <property type="taxonomic scope" value="Bacteria"/>
</dbReference>
<dbReference type="Gene3D" id="1.10.10.60">
    <property type="entry name" value="Homeodomain-like"/>
    <property type="match status" value="1"/>
</dbReference>
<dbReference type="Pfam" id="PF00309">
    <property type="entry name" value="Sigma54_AID"/>
    <property type="match status" value="1"/>
</dbReference>
<dbReference type="PROSITE" id="PS00718">
    <property type="entry name" value="SIGMA54_2"/>
    <property type="match status" value="1"/>
</dbReference>
<feature type="compositionally biased region" description="Polar residues" evidence="10">
    <location>
        <begin position="72"/>
        <end position="84"/>
    </location>
</feature>
<feature type="region of interest" description="Disordered" evidence="10">
    <location>
        <begin position="45"/>
        <end position="84"/>
    </location>
</feature>
<dbReference type="STRING" id="579138.Zymop_0909"/>
<feature type="domain" description="RNA polymerase sigma factor 54 DNA-binding" evidence="11">
    <location>
        <begin position="340"/>
        <end position="498"/>
    </location>
</feature>
<dbReference type="KEGG" id="zmp:Zymop_0909"/>
<dbReference type="NCBIfam" id="NF009118">
    <property type="entry name" value="PRK12469.1"/>
    <property type="match status" value="1"/>
</dbReference>
<dbReference type="Gene3D" id="1.10.10.1330">
    <property type="entry name" value="RNA polymerase sigma-54 factor, core-binding domain"/>
    <property type="match status" value="1"/>
</dbReference>
<evidence type="ECO:0000256" key="5">
    <source>
        <dbReference type="ARBA" id="ARBA00023015"/>
    </source>
</evidence>
<dbReference type="PANTHER" id="PTHR32248:SF4">
    <property type="entry name" value="RNA POLYMERASE SIGMA-54 FACTOR"/>
    <property type="match status" value="1"/>
</dbReference>
<dbReference type="Pfam" id="PF04963">
    <property type="entry name" value="Sigma54_CBD"/>
    <property type="match status" value="1"/>
</dbReference>
<name>F8ESN3_ZYMMT</name>
<keyword evidence="7 9" id="KW-0238">DNA-binding</keyword>
<dbReference type="GO" id="GO:0016987">
    <property type="term" value="F:sigma factor activity"/>
    <property type="evidence" value="ECO:0007669"/>
    <property type="project" value="UniProtKB-KW"/>
</dbReference>
<dbReference type="AlphaFoldDB" id="F8ESN3"/>